<gene>
    <name evidence="2" type="ORF">ECRA1380_LOCUS14580</name>
</gene>
<feature type="compositionally biased region" description="Acidic residues" evidence="1">
    <location>
        <begin position="397"/>
        <end position="415"/>
    </location>
</feature>
<dbReference type="AlphaFoldDB" id="A0A7S3KRG7"/>
<feature type="region of interest" description="Disordered" evidence="1">
    <location>
        <begin position="81"/>
        <end position="113"/>
    </location>
</feature>
<evidence type="ECO:0000313" key="2">
    <source>
        <dbReference type="EMBL" id="CAE0389604.1"/>
    </source>
</evidence>
<sequence length="415" mass="46370">MGCGGSKAKAGGKPAKGFVEIFSDPNPIASKETADGVVCSTKQGEFTLPGHKKDYDFSSKGGQHYIQVEKKKTKSMISVCNSRIGDQENKKKPLTKDINDKKDKDGSKAAKAKQIDKNISDFKTVRDILRDGGPGKHRMSPQAAKSQAAPKAGAAPLKKTTMKKPELDKIVKEFTDDHYYSIYKERDKLTLNLRSKDDSAGVRQILKKSDKAVLPDLKEIAIWGIEKDDYKDVNEILIHSFPHKIEELHITGVKGEDFGGIIEGMEKAAGSLKGDLRISTFDIGKKELERLFNAYAHIDRIEFSNCTFDTKKIAFDTKKAFKIREMEMVECGDEEHNDWEENTQDFEDFLSAIAKSKLKNSLERFVTEDNGLNADEIEEYFEAAGLDQVEVLTKNEEDQEDGSENSSDSDEPSSY</sequence>
<proteinExistence type="predicted"/>
<accession>A0A7S3KRG7</accession>
<reference evidence="2" key="1">
    <citation type="submission" date="2021-01" db="EMBL/GenBank/DDBJ databases">
        <authorList>
            <person name="Corre E."/>
            <person name="Pelletier E."/>
            <person name="Niang G."/>
            <person name="Scheremetjew M."/>
            <person name="Finn R."/>
            <person name="Kale V."/>
            <person name="Holt S."/>
            <person name="Cochrane G."/>
            <person name="Meng A."/>
            <person name="Brown T."/>
            <person name="Cohen L."/>
        </authorList>
    </citation>
    <scope>NUCLEOTIDE SEQUENCE</scope>
    <source>
        <strain evidence="2">CT5</strain>
    </source>
</reference>
<organism evidence="2">
    <name type="scientific">Euplotes crassus</name>
    <dbReference type="NCBI Taxonomy" id="5936"/>
    <lineage>
        <taxon>Eukaryota</taxon>
        <taxon>Sar</taxon>
        <taxon>Alveolata</taxon>
        <taxon>Ciliophora</taxon>
        <taxon>Intramacronucleata</taxon>
        <taxon>Spirotrichea</taxon>
        <taxon>Hypotrichia</taxon>
        <taxon>Euplotida</taxon>
        <taxon>Euplotidae</taxon>
        <taxon>Moneuplotes</taxon>
    </lineage>
</organism>
<feature type="region of interest" description="Disordered" evidence="1">
    <location>
        <begin position="131"/>
        <end position="157"/>
    </location>
</feature>
<evidence type="ECO:0000256" key="1">
    <source>
        <dbReference type="SAM" id="MobiDB-lite"/>
    </source>
</evidence>
<feature type="compositionally biased region" description="Low complexity" evidence="1">
    <location>
        <begin position="140"/>
        <end position="155"/>
    </location>
</feature>
<dbReference type="EMBL" id="HBIK01031159">
    <property type="protein sequence ID" value="CAE0389604.1"/>
    <property type="molecule type" value="Transcribed_RNA"/>
</dbReference>
<name>A0A7S3KRG7_EUPCR</name>
<protein>
    <submittedName>
        <fullName evidence="2">Uncharacterized protein</fullName>
    </submittedName>
</protein>
<feature type="region of interest" description="Disordered" evidence="1">
    <location>
        <begin position="392"/>
        <end position="415"/>
    </location>
</feature>
<feature type="compositionally biased region" description="Basic and acidic residues" evidence="1">
    <location>
        <begin position="85"/>
        <end position="113"/>
    </location>
</feature>